<dbReference type="GO" id="GO:0016740">
    <property type="term" value="F:transferase activity"/>
    <property type="evidence" value="ECO:0007669"/>
    <property type="project" value="UniProtKB-KW"/>
</dbReference>
<feature type="transmembrane region" description="Helical" evidence="5">
    <location>
        <begin position="21"/>
        <end position="40"/>
    </location>
</feature>
<name>A0A644UP99_9ZZZZ</name>
<keyword evidence="5" id="KW-0812">Transmembrane</keyword>
<evidence type="ECO:0000313" key="7">
    <source>
        <dbReference type="EMBL" id="MPL80731.1"/>
    </source>
</evidence>
<evidence type="ECO:0000256" key="3">
    <source>
        <dbReference type="ARBA" id="ARBA00022729"/>
    </source>
</evidence>
<keyword evidence="5" id="KW-1133">Transmembrane helix</keyword>
<accession>A0A644UP99</accession>
<keyword evidence="2" id="KW-0808">Transferase</keyword>
<protein>
    <recommendedName>
        <fullName evidence="6">AlgX/AlgJ SGNH hydrolase-like domain-containing protein</fullName>
    </recommendedName>
</protein>
<comment type="caution">
    <text evidence="7">The sequence shown here is derived from an EMBL/GenBank/DDBJ whole genome shotgun (WGS) entry which is preliminary data.</text>
</comment>
<proteinExistence type="predicted"/>
<evidence type="ECO:0000256" key="5">
    <source>
        <dbReference type="SAM" id="Phobius"/>
    </source>
</evidence>
<keyword evidence="3" id="KW-0732">Signal</keyword>
<dbReference type="InterPro" id="IPR031811">
    <property type="entry name" value="ALGX/ALGJ_SGNH-like"/>
</dbReference>
<comment type="subcellular location">
    <subcellularLocation>
        <location evidence="1">Periplasm</location>
    </subcellularLocation>
</comment>
<dbReference type="AlphaFoldDB" id="A0A644UP99"/>
<dbReference type="GO" id="GO:0042597">
    <property type="term" value="C:periplasmic space"/>
    <property type="evidence" value="ECO:0007669"/>
    <property type="project" value="UniProtKB-SubCell"/>
</dbReference>
<keyword evidence="5" id="KW-0472">Membrane</keyword>
<evidence type="ECO:0000256" key="2">
    <source>
        <dbReference type="ARBA" id="ARBA00022679"/>
    </source>
</evidence>
<keyword evidence="4" id="KW-0574">Periplasm</keyword>
<organism evidence="7">
    <name type="scientific">bioreactor metagenome</name>
    <dbReference type="NCBI Taxonomy" id="1076179"/>
    <lineage>
        <taxon>unclassified sequences</taxon>
        <taxon>metagenomes</taxon>
        <taxon>ecological metagenomes</taxon>
    </lineage>
</organism>
<sequence>MPDIIHQMSKTEKSDGNRLKNFMFFMLMLLIAAPAIQARFRLFPEKPLSGAFMDAGKPSFNDFTRAGWLNGSFQETFNARLEHHIGFRSDLVRLNNQADYTLFRQANAEGVIIGRYNELFEEDYLREVTGLYYVGDSVWIKKVRQLRAVQDTLAGLGKTLVVIFEPGKGSFHPDLWPRKYRNLPEKTSNYNMLLARLEASGVNVLDLSRYFIDIKEKTANPLFPKCGTHWSYYGAALAADTTLKYLRKISGKPVPELIVRKTVKLDTIRHPDYDIGLAMNLLFRIPQPGLVYPVLEYVNAGTETKPNALIVGDSFYFNWLNDQITPNAFSNCDFWYYNKNITRCDYVQDGVAADRNFRDEIMQRDFILIMITERFHHAFAWNFDEQLYDLFYPGYRDPVEVFSNQIRTYGDGFKRMYEESLALNMSLEERIKKEANYLFYEDHLNAPEKYSDKRDLIRLLEMGIRGTPDWMKEIKRKAKENGISDDEQIRRDATWMYEDKYGKK</sequence>
<gene>
    <name evidence="7" type="ORF">SDC9_26632</name>
</gene>
<evidence type="ECO:0000256" key="4">
    <source>
        <dbReference type="ARBA" id="ARBA00022764"/>
    </source>
</evidence>
<dbReference type="EMBL" id="VSSQ01000141">
    <property type="protein sequence ID" value="MPL80731.1"/>
    <property type="molecule type" value="Genomic_DNA"/>
</dbReference>
<dbReference type="Pfam" id="PF16822">
    <property type="entry name" value="ALGX"/>
    <property type="match status" value="1"/>
</dbReference>
<evidence type="ECO:0000259" key="6">
    <source>
        <dbReference type="Pfam" id="PF16822"/>
    </source>
</evidence>
<reference evidence="7" key="1">
    <citation type="submission" date="2019-08" db="EMBL/GenBank/DDBJ databases">
        <authorList>
            <person name="Kucharzyk K."/>
            <person name="Murdoch R.W."/>
            <person name="Higgins S."/>
            <person name="Loffler F."/>
        </authorList>
    </citation>
    <scope>NUCLEOTIDE SEQUENCE</scope>
</reference>
<feature type="domain" description="AlgX/AlgJ SGNH hydrolase-like" evidence="6">
    <location>
        <begin position="141"/>
        <end position="249"/>
    </location>
</feature>
<evidence type="ECO:0000256" key="1">
    <source>
        <dbReference type="ARBA" id="ARBA00004418"/>
    </source>
</evidence>